<proteinExistence type="predicted"/>
<dbReference type="HOGENOM" id="CLU_2005098_0_0_1"/>
<name>U9TZ23_RHIID</name>
<dbReference type="AlphaFoldDB" id="U9TZ23"/>
<sequence>MKDIEMCKSLIMVILTYDLVIASKKSQDIVAERLQVRIPLPEWALTQVLLQNLLFSWTRVEASAKITSFESDSAIIEIPTSATNTFKERFVWYLFGILNVLKKIARCVVIRAHFLSFLHQISSK</sequence>
<organism evidence="1">
    <name type="scientific">Rhizophagus irregularis (strain DAOM 181602 / DAOM 197198 / MUCL 43194)</name>
    <name type="common">Arbuscular mycorrhizal fungus</name>
    <name type="synonym">Glomus intraradices</name>
    <dbReference type="NCBI Taxonomy" id="747089"/>
    <lineage>
        <taxon>Eukaryota</taxon>
        <taxon>Fungi</taxon>
        <taxon>Fungi incertae sedis</taxon>
        <taxon>Mucoromycota</taxon>
        <taxon>Glomeromycotina</taxon>
        <taxon>Glomeromycetes</taxon>
        <taxon>Glomerales</taxon>
        <taxon>Glomeraceae</taxon>
        <taxon>Rhizophagus</taxon>
    </lineage>
</organism>
<gene>
    <name evidence="1" type="ORF">GLOINDRAFT_95897</name>
</gene>
<protein>
    <submittedName>
        <fullName evidence="1">Uncharacterized protein</fullName>
    </submittedName>
</protein>
<evidence type="ECO:0000313" key="1">
    <source>
        <dbReference type="EMBL" id="ESA13419.1"/>
    </source>
</evidence>
<dbReference type="EMBL" id="KI283923">
    <property type="protein sequence ID" value="ESA13419.1"/>
    <property type="molecule type" value="Genomic_DNA"/>
</dbReference>
<reference evidence="1" key="1">
    <citation type="submission" date="2013-07" db="EMBL/GenBank/DDBJ databases">
        <title>The genome of an arbuscular mycorrhizal fungus provides insights into the evolution of the oldest plant symbiosis.</title>
        <authorList>
            <consortium name="DOE Joint Genome Institute"/>
            <person name="Tisserant E."/>
            <person name="Malbreil M."/>
            <person name="Kuo A."/>
            <person name="Kohler A."/>
            <person name="Symeonidi A."/>
            <person name="Balestrini R."/>
            <person name="Charron P."/>
            <person name="Duensing N."/>
            <person name="Frei-dit-Frey N."/>
            <person name="Gianinazzi-Pearson V."/>
            <person name="Gilbert B."/>
            <person name="Handa Y."/>
            <person name="Hijri M."/>
            <person name="Kaul R."/>
            <person name="Kawaguchi M."/>
            <person name="Krajinski F."/>
            <person name="Lammers P."/>
            <person name="Lapierre D."/>
            <person name="Masclaux F.G."/>
            <person name="Murat C."/>
            <person name="Morin E."/>
            <person name="Ndikumana S."/>
            <person name="Pagni M."/>
            <person name="Petitpierre D."/>
            <person name="Requena N."/>
            <person name="Rosikiewicz P."/>
            <person name="Riley R."/>
            <person name="Saito K."/>
            <person name="San Clemente H."/>
            <person name="Shapiro H."/>
            <person name="van Tuinen D."/>
            <person name="Becard G."/>
            <person name="Bonfante P."/>
            <person name="Paszkowski U."/>
            <person name="Shachar-Hill Y."/>
            <person name="Young J.P."/>
            <person name="Sanders I.R."/>
            <person name="Henrissat B."/>
            <person name="Rensing S.A."/>
            <person name="Grigoriev I.V."/>
            <person name="Corradi N."/>
            <person name="Roux C."/>
            <person name="Martin F."/>
        </authorList>
    </citation>
    <scope>NUCLEOTIDE SEQUENCE</scope>
    <source>
        <strain evidence="1">DAOM 197198</strain>
    </source>
</reference>
<accession>U9TZ23</accession>
<dbReference type="VEuPathDB" id="FungiDB:RhiirFUN_016493"/>